<accession>A0AAE4BNX4</accession>
<feature type="region of interest" description="Disordered" evidence="1">
    <location>
        <begin position="231"/>
        <end position="266"/>
    </location>
</feature>
<evidence type="ECO:0000313" key="2">
    <source>
        <dbReference type="EMBL" id="MDR6220012.1"/>
    </source>
</evidence>
<protein>
    <submittedName>
        <fullName evidence="2">Uncharacterized protein</fullName>
    </submittedName>
</protein>
<sequence length="471" mass="50698">MQFCGVRVARPELIGTVRPAPRLDVLANGLNVTPHGPRRSSDTGLPGLASLLRVGRSTPGGRGNLRPSRLEALTGGRTHCLGARAEGFLGLGTHGRSDATPARDCSARASLTILAGTPEGCVPRANRRAHAGCCDCFGRNIGIGGRRALSAFRDGFRRDTAGCTDRSTGHTRRGTLPASGAPSSGGPAPSFAEHAAHGFGLHSFHEHFSACQLRGATQDFRECSSFHTRGLTAARDPDQASNATGQSAECGRGNRQADDQGGHHQDHLPEQFFQAAQVGLNREHDLLVELTPDLREAAPLIDTPLVPLEVRGHFSVHLGHRRRQASRRDAQAHRGDARHPNRHERGRQHGREVRSTNVPGGLESAQHQEGNGDGQQQQGQLQAEPHREDDPGENGEQPVQEEEADVEHPAVPGEGLIDAGLILLQLLRVQAVHEIRILQVTRNLSSLDRVQLLADLRCLRATRDEQGDVLP</sequence>
<dbReference type="Proteomes" id="UP001185331">
    <property type="component" value="Unassembled WGS sequence"/>
</dbReference>
<feature type="region of interest" description="Disordered" evidence="1">
    <location>
        <begin position="317"/>
        <end position="407"/>
    </location>
</feature>
<feature type="compositionally biased region" description="Basic and acidic residues" evidence="1">
    <location>
        <begin position="255"/>
        <end position="266"/>
    </location>
</feature>
<dbReference type="EMBL" id="JAVDQK010000010">
    <property type="protein sequence ID" value="MDR6220012.1"/>
    <property type="molecule type" value="Genomic_DNA"/>
</dbReference>
<comment type="caution">
    <text evidence="2">The sequence shown here is derived from an EMBL/GenBank/DDBJ whole genome shotgun (WGS) entry which is preliminary data.</text>
</comment>
<gene>
    <name evidence="2" type="ORF">J2Y00_003623</name>
</gene>
<evidence type="ECO:0000313" key="3">
    <source>
        <dbReference type="Proteomes" id="UP001185331"/>
    </source>
</evidence>
<proteinExistence type="predicted"/>
<feature type="compositionally biased region" description="Basic and acidic residues" evidence="1">
    <location>
        <begin position="326"/>
        <end position="339"/>
    </location>
</feature>
<name>A0AAE4BNX4_9DEIO</name>
<evidence type="ECO:0000256" key="1">
    <source>
        <dbReference type="SAM" id="MobiDB-lite"/>
    </source>
</evidence>
<feature type="compositionally biased region" description="Low complexity" evidence="1">
    <location>
        <begin position="177"/>
        <end position="190"/>
    </location>
</feature>
<reference evidence="2" key="1">
    <citation type="submission" date="2023-07" db="EMBL/GenBank/DDBJ databases">
        <title>Sorghum-associated microbial communities from plants grown in Nebraska, USA.</title>
        <authorList>
            <person name="Schachtman D."/>
        </authorList>
    </citation>
    <scope>NUCLEOTIDE SEQUENCE</scope>
    <source>
        <strain evidence="2">BE330</strain>
    </source>
</reference>
<dbReference type="AlphaFoldDB" id="A0AAE4BNX4"/>
<feature type="region of interest" description="Disordered" evidence="1">
    <location>
        <begin position="160"/>
        <end position="192"/>
    </location>
</feature>
<organism evidence="2 3">
    <name type="scientific">Deinococcus soli</name>
    <name type="common">ex Cha et al. 2016</name>
    <dbReference type="NCBI Taxonomy" id="1309411"/>
    <lineage>
        <taxon>Bacteria</taxon>
        <taxon>Thermotogati</taxon>
        <taxon>Deinococcota</taxon>
        <taxon>Deinococci</taxon>
        <taxon>Deinococcales</taxon>
        <taxon>Deinococcaceae</taxon>
        <taxon>Deinococcus</taxon>
    </lineage>
</organism>